<comment type="subcellular location">
    <subcellularLocation>
        <location evidence="1">Cell outer membrane</location>
    </subcellularLocation>
</comment>
<evidence type="ECO:0000256" key="5">
    <source>
        <dbReference type="ARBA" id="ARBA00023237"/>
    </source>
</evidence>
<dbReference type="Pfam" id="PF06629">
    <property type="entry name" value="MipA"/>
    <property type="match status" value="1"/>
</dbReference>
<reference evidence="6 7" key="1">
    <citation type="journal article" date="2018" name="ISME J.">
        <title>Endosymbiont genomes yield clues of tubeworm success.</title>
        <authorList>
            <person name="Li Y."/>
            <person name="Liles M.R."/>
            <person name="Halanych K.M."/>
        </authorList>
    </citation>
    <scope>NUCLEOTIDE SEQUENCE [LARGE SCALE GENOMIC DNA]</scope>
    <source>
        <strain evidence="6">A1464</strain>
    </source>
</reference>
<gene>
    <name evidence="6" type="ORF">DIZ80_02010</name>
</gene>
<accession>A0A370DLD2</accession>
<keyword evidence="5" id="KW-0998">Cell outer membrane</keyword>
<protein>
    <submittedName>
        <fullName evidence="6">MipA/OmpV family protein</fullName>
    </submittedName>
</protein>
<proteinExistence type="inferred from homology"/>
<keyword evidence="3" id="KW-0732">Signal</keyword>
<keyword evidence="4" id="KW-0472">Membrane</keyword>
<sequence>MKNYNVFIYRLYNKVTKFISRSIFTMKKSLIIFILLICNNAFADKTYWELGAGVTALNTALYPGSDEDKNFVIPFPYFRIQSDNFEIDDGIRGFLFESPDLRINISGGLGVPVNSEDSTARSGMPDLDTILEIGPSLELIFSGGRKKPHEFRLELPLRTAFSTDLKSADNAGWLIEPRLTYETLRPFKTGWAYQVSTGLRYASDDYHAYYYDVPAAFATTERNEYHADGGYSGAFVDLVGNWRQDDLIYFAFVRYQNLSGAAYEDSPLVDDTNYFSMGVGIMWIFAHSKN</sequence>
<comment type="caution">
    <text evidence="6">The sequence shown here is derived from an EMBL/GenBank/DDBJ whole genome shotgun (WGS) entry which is preliminary data.</text>
</comment>
<evidence type="ECO:0000256" key="2">
    <source>
        <dbReference type="ARBA" id="ARBA00005722"/>
    </source>
</evidence>
<dbReference type="PANTHER" id="PTHR38776:SF1">
    <property type="entry name" value="MLTA-INTERACTING PROTEIN-RELATED"/>
    <property type="match status" value="1"/>
</dbReference>
<dbReference type="Proteomes" id="UP000254266">
    <property type="component" value="Unassembled WGS sequence"/>
</dbReference>
<organism evidence="6 7">
    <name type="scientific">endosymbiont of Galathealinum brachiosum</name>
    <dbReference type="NCBI Taxonomy" id="2200906"/>
    <lineage>
        <taxon>Bacteria</taxon>
        <taxon>Pseudomonadati</taxon>
        <taxon>Pseudomonadota</taxon>
        <taxon>Gammaproteobacteria</taxon>
        <taxon>sulfur-oxidizing symbionts</taxon>
    </lineage>
</organism>
<evidence type="ECO:0000256" key="1">
    <source>
        <dbReference type="ARBA" id="ARBA00004442"/>
    </source>
</evidence>
<comment type="similarity">
    <text evidence="2">Belongs to the MipA/OmpV family.</text>
</comment>
<evidence type="ECO:0000256" key="3">
    <source>
        <dbReference type="ARBA" id="ARBA00022729"/>
    </source>
</evidence>
<dbReference type="GO" id="GO:0009279">
    <property type="term" value="C:cell outer membrane"/>
    <property type="evidence" value="ECO:0007669"/>
    <property type="project" value="UniProtKB-SubCell"/>
</dbReference>
<keyword evidence="7" id="KW-1185">Reference proteome</keyword>
<dbReference type="EMBL" id="QFXC01000003">
    <property type="protein sequence ID" value="RDH85725.1"/>
    <property type="molecule type" value="Genomic_DNA"/>
</dbReference>
<dbReference type="PANTHER" id="PTHR38776">
    <property type="entry name" value="MLTA-INTERACTING PROTEIN-RELATED"/>
    <property type="match status" value="1"/>
</dbReference>
<dbReference type="InterPro" id="IPR010583">
    <property type="entry name" value="MipA"/>
</dbReference>
<evidence type="ECO:0000313" key="7">
    <source>
        <dbReference type="Proteomes" id="UP000254266"/>
    </source>
</evidence>
<dbReference type="AlphaFoldDB" id="A0A370DLD2"/>
<name>A0A370DLD2_9GAMM</name>
<evidence type="ECO:0000256" key="4">
    <source>
        <dbReference type="ARBA" id="ARBA00023136"/>
    </source>
</evidence>
<evidence type="ECO:0000313" key="6">
    <source>
        <dbReference type="EMBL" id="RDH85725.1"/>
    </source>
</evidence>